<sequence>MNIRFWGKFRTAAVAAVILIAAAAVLSMRQGWYLTLRNAGTGQLYGRYRISEGDGFSVGFVHSVNKSPVTDFYEIKDHAIYVEKTVYYGFGAGVQTELEDGQTLSYGEDGSMIVSGFDQKMNDLTYFVGTVSDHTMKIREDRAISLRDLCGRNSRVRFSYEHFWI</sequence>
<gene>
    <name evidence="1" type="ORF">SAMN02910262_00018</name>
</gene>
<dbReference type="EMBL" id="FOZC01000001">
    <property type="protein sequence ID" value="SFR62972.1"/>
    <property type="molecule type" value="Genomic_DNA"/>
</dbReference>
<evidence type="ECO:0000313" key="2">
    <source>
        <dbReference type="Proteomes" id="UP000214760"/>
    </source>
</evidence>
<accession>A0A1I6I8C0</accession>
<dbReference type="Proteomes" id="UP000214760">
    <property type="component" value="Unassembled WGS sequence"/>
</dbReference>
<dbReference type="RefSeq" id="WP_031470998.1">
    <property type="nucleotide sequence ID" value="NZ_FOZC01000001.1"/>
</dbReference>
<evidence type="ECO:0000313" key="1">
    <source>
        <dbReference type="EMBL" id="SFR62972.1"/>
    </source>
</evidence>
<reference evidence="1 2" key="1">
    <citation type="submission" date="2016-10" db="EMBL/GenBank/DDBJ databases">
        <authorList>
            <person name="de Groot N.N."/>
        </authorList>
    </citation>
    <scope>NUCLEOTIDE SEQUENCE [LARGE SCALE GENOMIC DNA]</scope>
    <source>
        <strain evidence="1 2">F</strain>
    </source>
</reference>
<dbReference type="Pfam" id="PF08905">
    <property type="entry name" value="DUF1850"/>
    <property type="match status" value="1"/>
</dbReference>
<organism evidence="1 2">
    <name type="scientific">[Clostridium] aminophilum</name>
    <dbReference type="NCBI Taxonomy" id="1526"/>
    <lineage>
        <taxon>Bacteria</taxon>
        <taxon>Bacillati</taxon>
        <taxon>Bacillota</taxon>
        <taxon>Clostridia</taxon>
        <taxon>Lachnospirales</taxon>
        <taxon>Lachnospiraceae</taxon>
    </lineage>
</organism>
<name>A0A1I6I8C0_9FIRM</name>
<dbReference type="InterPro" id="IPR015001">
    <property type="entry name" value="DUF1850"/>
</dbReference>
<evidence type="ECO:0008006" key="3">
    <source>
        <dbReference type="Google" id="ProtNLM"/>
    </source>
</evidence>
<proteinExistence type="predicted"/>
<dbReference type="AlphaFoldDB" id="A0A1I6I8C0"/>
<protein>
    <recommendedName>
        <fullName evidence="3">DUF1850 domain-containing protein</fullName>
    </recommendedName>
</protein>